<keyword evidence="5" id="KW-0175">Coiled coil</keyword>
<feature type="region of interest" description="Disordered" evidence="6">
    <location>
        <begin position="491"/>
        <end position="535"/>
    </location>
</feature>
<evidence type="ECO:0000256" key="6">
    <source>
        <dbReference type="SAM" id="MobiDB-lite"/>
    </source>
</evidence>
<evidence type="ECO:0000259" key="7">
    <source>
        <dbReference type="PROSITE" id="PS50103"/>
    </source>
</evidence>
<dbReference type="Pfam" id="PF23035">
    <property type="entry name" value="zf-CCCH_UNK-like_4th"/>
    <property type="match status" value="1"/>
</dbReference>
<feature type="region of interest" description="Disordered" evidence="6">
    <location>
        <begin position="683"/>
        <end position="728"/>
    </location>
</feature>
<dbReference type="Proteomes" id="UP000324629">
    <property type="component" value="Unassembled WGS sequence"/>
</dbReference>
<dbReference type="PANTHER" id="PTHR14493:SF50">
    <property type="entry name" value="RING FINGER PROTEIN UNKEMPT"/>
    <property type="match status" value="1"/>
</dbReference>
<dbReference type="InterPro" id="IPR057296">
    <property type="entry name" value="UNK_Znf_5"/>
</dbReference>
<evidence type="ECO:0000256" key="5">
    <source>
        <dbReference type="SAM" id="Coils"/>
    </source>
</evidence>
<feature type="compositionally biased region" description="Polar residues" evidence="6">
    <location>
        <begin position="1066"/>
        <end position="1091"/>
    </location>
</feature>
<feature type="zinc finger region" description="C3H1-type" evidence="4">
    <location>
        <begin position="178"/>
        <end position="206"/>
    </location>
</feature>
<organism evidence="8 9">
    <name type="scientific">Paragonimus westermani</name>
    <dbReference type="NCBI Taxonomy" id="34504"/>
    <lineage>
        <taxon>Eukaryota</taxon>
        <taxon>Metazoa</taxon>
        <taxon>Spiralia</taxon>
        <taxon>Lophotrochozoa</taxon>
        <taxon>Platyhelminthes</taxon>
        <taxon>Trematoda</taxon>
        <taxon>Digenea</taxon>
        <taxon>Plagiorchiida</taxon>
        <taxon>Troglotremata</taxon>
        <taxon>Troglotrematidae</taxon>
        <taxon>Paragonimus</taxon>
    </lineage>
</organism>
<dbReference type="InterPro" id="IPR000571">
    <property type="entry name" value="Znf_CCCH"/>
</dbReference>
<dbReference type="InterPro" id="IPR045234">
    <property type="entry name" value="Unkempt-like"/>
</dbReference>
<evidence type="ECO:0000256" key="2">
    <source>
        <dbReference type="ARBA" id="ARBA00022771"/>
    </source>
</evidence>
<feature type="compositionally biased region" description="Polar residues" evidence="6">
    <location>
        <begin position="1099"/>
        <end position="1126"/>
    </location>
</feature>
<feature type="region of interest" description="Disordered" evidence="6">
    <location>
        <begin position="1057"/>
        <end position="1126"/>
    </location>
</feature>
<dbReference type="InterPro" id="IPR057295">
    <property type="entry name" value="UNK_Znf_4"/>
</dbReference>
<feature type="compositionally biased region" description="Polar residues" evidence="6">
    <location>
        <begin position="710"/>
        <end position="728"/>
    </location>
</feature>
<name>A0A5J4NUE3_9TREM</name>
<feature type="compositionally biased region" description="Polar residues" evidence="6">
    <location>
        <begin position="491"/>
        <end position="507"/>
    </location>
</feature>
<keyword evidence="2 4" id="KW-0863">Zinc-finger</keyword>
<dbReference type="SUPFAM" id="SSF90229">
    <property type="entry name" value="CCCH zinc finger"/>
    <property type="match status" value="1"/>
</dbReference>
<sequence>MHSCPYAHRNAGDTERRYHPRYFKTGNCIYETTESGACVKNGLHCAFAHGPDDIRLPVYDIREVQDTSSKFTVNLPASLEKERVLSEDPKWNEMFHVLACYKTELCKKPPRMCRQGYSCPFYHNGKDKRRAPDRSHYRSTPCPAVRPGDEWQDSGLCEAGDACVCCHTRTEQQFHPEIYKSTKCNDVINSGYCPRGPFCAFAHCDAELTTGRDFLAKLKHEQQQLLGADPVFLTGPMNHSHSRAFGATSVTNVTLAALPLAPQPHGGNFTVPFQVRNPAPSDLCKRNSNQMPAALLPNLMSPIGSISGSPPVMSNLSGARGRRVGRCASPHQNVGLWQPVTAAVAGDRSTSLQPQVAYTGSFPTACTTVTNSDQIPASALLSANGLVAQHPLSFYHYRQPGNMTNSLLSKKGRHRSGGSLSSEVSVTAAATRELAYPVGHVSTSAAVAYTSTYPGRCGSYVAPNTLEAVRVGSALTSHSSSTFVPATQQAFRNASAAQSQQPNTSQFGPVGHFPSSQSERHSSQTLKHHHSPSHLKSISDVEGLSFTRPDPMHSGALPVIRGASTLVVTVTSICHNLREQRDYLASTPNCAASDFFENTQAFYRNFMSHFESNADGSGSAGAGFQSPLDDILLQTQTGFDGFEQVPGVGLPASQPNASSSPLGVPSGSDPVVIPGRKYEPLVSDSSAQSDYFPDGTRLIPSLPTGAPHNELQSRPQQPRSAHRPIQQNTWPVSFTDIQETHARCYLTGLSSPTASQTSQSFSPIVGTPAIRNNNQKHIFELGGSSGETSANIARGSSIQASTKSNPASGLAEDGLSKMADVVTDSSSPFQLDSGLTCSDVFKNPAVPRTATTSTVSTLNFNDVPQSPILISSPFSNPSSELERISLQRELSDIRQRLGSKEDEVEVLKKQCDVVTERLRAIHQLFSSLNVSSNDCFRPLFVNTDTSQGSGQSTGYDAPGFLTTDTSPLAGEGVQSMTSEAAYTGEQTGEPLAHTTNSHTCPKPNEKTQLQQQQEALAALFSNPFVMALLKSTSLLSDASTTMPPQSAAQLSHWMSDDNGSVALSKPNASPSSALQKTQHPATFESHTSQSDPLMPSDNAPASTMPTTLSSMSADQPIQRSAHTPTP</sequence>
<feature type="region of interest" description="Disordered" evidence="6">
    <location>
        <begin position="644"/>
        <end position="669"/>
    </location>
</feature>
<dbReference type="PANTHER" id="PTHR14493">
    <property type="entry name" value="UNKEMPT FAMILY MEMBER"/>
    <property type="match status" value="1"/>
</dbReference>
<dbReference type="Pfam" id="PF23261">
    <property type="entry name" value="zf-CCCH_11"/>
    <property type="match status" value="1"/>
</dbReference>
<protein>
    <recommendedName>
        <fullName evidence="7">C3H1-type domain-containing protein</fullName>
    </recommendedName>
</protein>
<evidence type="ECO:0000256" key="4">
    <source>
        <dbReference type="PROSITE-ProRule" id="PRU00723"/>
    </source>
</evidence>
<reference evidence="8 9" key="1">
    <citation type="journal article" date="2019" name="Gigascience">
        <title>Whole-genome sequence of the oriental lung fluke Paragonimus westermani.</title>
        <authorList>
            <person name="Oey H."/>
            <person name="Zakrzewski M."/>
            <person name="Narain K."/>
            <person name="Devi K.R."/>
            <person name="Agatsuma T."/>
            <person name="Nawaratna S."/>
            <person name="Gobert G.N."/>
            <person name="Jones M.K."/>
            <person name="Ragan M.A."/>
            <person name="McManus D.P."/>
            <person name="Krause L."/>
        </authorList>
    </citation>
    <scope>NUCLEOTIDE SEQUENCE [LARGE SCALE GENOMIC DNA]</scope>
    <source>
        <strain evidence="8 9">IND2009</strain>
    </source>
</reference>
<evidence type="ECO:0000256" key="3">
    <source>
        <dbReference type="ARBA" id="ARBA00022833"/>
    </source>
</evidence>
<dbReference type="AlphaFoldDB" id="A0A5J4NUE3"/>
<proteinExistence type="predicted"/>
<keyword evidence="9" id="KW-1185">Reference proteome</keyword>
<keyword evidence="3 4" id="KW-0862">Zinc</keyword>
<gene>
    <name evidence="8" type="ORF">DEA37_0001984</name>
</gene>
<dbReference type="EMBL" id="QNGE01000877">
    <property type="protein sequence ID" value="KAA3679012.1"/>
    <property type="molecule type" value="Genomic_DNA"/>
</dbReference>
<comment type="caution">
    <text evidence="8">The sequence shown here is derived from an EMBL/GenBank/DDBJ whole genome shotgun (WGS) entry which is preliminary data.</text>
</comment>
<dbReference type="InterPro" id="IPR036855">
    <property type="entry name" value="Znf_CCCH_sf"/>
</dbReference>
<evidence type="ECO:0000313" key="8">
    <source>
        <dbReference type="EMBL" id="KAA3679012.1"/>
    </source>
</evidence>
<evidence type="ECO:0000256" key="1">
    <source>
        <dbReference type="ARBA" id="ARBA00022723"/>
    </source>
</evidence>
<accession>A0A5J4NUE3</accession>
<dbReference type="GO" id="GO:0008270">
    <property type="term" value="F:zinc ion binding"/>
    <property type="evidence" value="ECO:0007669"/>
    <property type="project" value="UniProtKB-KW"/>
</dbReference>
<evidence type="ECO:0000313" key="9">
    <source>
        <dbReference type="Proteomes" id="UP000324629"/>
    </source>
</evidence>
<feature type="domain" description="C3H1-type" evidence="7">
    <location>
        <begin position="178"/>
        <end position="206"/>
    </location>
</feature>
<keyword evidence="1 4" id="KW-0479">Metal-binding</keyword>
<dbReference type="SMART" id="SM00356">
    <property type="entry name" value="ZnF_C3H1"/>
    <property type="match status" value="4"/>
</dbReference>
<dbReference type="PROSITE" id="PS50103">
    <property type="entry name" value="ZF_C3H1"/>
    <property type="match status" value="1"/>
</dbReference>
<feature type="coiled-coil region" evidence="5">
    <location>
        <begin position="883"/>
        <end position="910"/>
    </location>
</feature>
<dbReference type="Pfam" id="PF25427">
    <property type="entry name" value="zf-CCCH_UNK"/>
    <property type="match status" value="1"/>
</dbReference>